<evidence type="ECO:0000313" key="1">
    <source>
        <dbReference type="Proteomes" id="UP000887572"/>
    </source>
</evidence>
<keyword evidence="1" id="KW-1185">Reference proteome</keyword>
<protein>
    <submittedName>
        <fullName evidence="2">Transmembrane protein</fullName>
    </submittedName>
</protein>
<evidence type="ECO:0000313" key="2">
    <source>
        <dbReference type="WBParaSite" id="Gr19_v10_g12008.t1"/>
    </source>
</evidence>
<name>A0A914GX89_GLORO</name>
<accession>A0A914GX89</accession>
<organism evidence="1 2">
    <name type="scientific">Globodera rostochiensis</name>
    <name type="common">Golden nematode worm</name>
    <name type="synonym">Heterodera rostochiensis</name>
    <dbReference type="NCBI Taxonomy" id="31243"/>
    <lineage>
        <taxon>Eukaryota</taxon>
        <taxon>Metazoa</taxon>
        <taxon>Ecdysozoa</taxon>
        <taxon>Nematoda</taxon>
        <taxon>Chromadorea</taxon>
        <taxon>Rhabditida</taxon>
        <taxon>Tylenchina</taxon>
        <taxon>Tylenchomorpha</taxon>
        <taxon>Tylenchoidea</taxon>
        <taxon>Heteroderidae</taxon>
        <taxon>Heteroderinae</taxon>
        <taxon>Globodera</taxon>
    </lineage>
</organism>
<proteinExistence type="predicted"/>
<sequence>MWVNFFGGLAGVSAVTHASIYFAYGPEHPRCMSRWKEMKQRGQLSQELLWKERLLYARRREFMTALAGYGKVDTWRHPKETMAATSSPRHII</sequence>
<dbReference type="AlphaFoldDB" id="A0A914GX89"/>
<reference evidence="2" key="1">
    <citation type="submission" date="2022-11" db="UniProtKB">
        <authorList>
            <consortium name="WormBaseParasite"/>
        </authorList>
    </citation>
    <scope>IDENTIFICATION</scope>
</reference>
<dbReference type="WBParaSite" id="Gr19_v10_g12008.t1">
    <property type="protein sequence ID" value="Gr19_v10_g12008.t1"/>
    <property type="gene ID" value="Gr19_v10_g12008"/>
</dbReference>
<dbReference type="Proteomes" id="UP000887572">
    <property type="component" value="Unplaced"/>
</dbReference>